<dbReference type="SUPFAM" id="SSF52540">
    <property type="entry name" value="P-loop containing nucleoside triphosphate hydrolases"/>
    <property type="match status" value="1"/>
</dbReference>
<dbReference type="SMART" id="SM00382">
    <property type="entry name" value="AAA"/>
    <property type="match status" value="1"/>
</dbReference>
<keyword evidence="11" id="KW-0378">Hydrolase</keyword>
<feature type="transmembrane region" description="Helical" evidence="8">
    <location>
        <begin position="21"/>
        <end position="46"/>
    </location>
</feature>
<evidence type="ECO:0000256" key="3">
    <source>
        <dbReference type="ARBA" id="ARBA00022692"/>
    </source>
</evidence>
<keyword evidence="4" id="KW-0547">Nucleotide-binding</keyword>
<reference evidence="11 12" key="1">
    <citation type="submission" date="2016-01" db="EMBL/GenBank/DDBJ databases">
        <title>Genome sequence of Clostridium neopropionicum X4, DSM-3847.</title>
        <authorList>
            <person name="Poehlein A."/>
            <person name="Beck M.H."/>
            <person name="Bengelsdorf F.R."/>
            <person name="Daniel R."/>
            <person name="Duerre P."/>
        </authorList>
    </citation>
    <scope>NUCLEOTIDE SEQUENCE [LARGE SCALE GENOMIC DNA]</scope>
    <source>
        <strain evidence="11 12">DSM-3847</strain>
    </source>
</reference>
<dbReference type="InterPro" id="IPR036640">
    <property type="entry name" value="ABC1_TM_sf"/>
</dbReference>
<name>A0A136WDB1_9FIRM</name>
<feature type="domain" description="ABC transmembrane type-1" evidence="10">
    <location>
        <begin position="58"/>
        <end position="294"/>
    </location>
</feature>
<evidence type="ECO:0000313" key="12">
    <source>
        <dbReference type="Proteomes" id="UP000070539"/>
    </source>
</evidence>
<dbReference type="PROSITE" id="PS00211">
    <property type="entry name" value="ABC_TRANSPORTER_1"/>
    <property type="match status" value="1"/>
</dbReference>
<keyword evidence="3 8" id="KW-0812">Transmembrane</keyword>
<dbReference type="SUPFAM" id="SSF90123">
    <property type="entry name" value="ABC transporter transmembrane region"/>
    <property type="match status" value="1"/>
</dbReference>
<evidence type="ECO:0000256" key="8">
    <source>
        <dbReference type="SAM" id="Phobius"/>
    </source>
</evidence>
<dbReference type="FunFam" id="3.40.50.300:FF:000287">
    <property type="entry name" value="Multidrug ABC transporter ATP-binding protein"/>
    <property type="match status" value="1"/>
</dbReference>
<dbReference type="Proteomes" id="UP000070539">
    <property type="component" value="Unassembled WGS sequence"/>
</dbReference>
<dbReference type="Gene3D" id="3.40.50.300">
    <property type="entry name" value="P-loop containing nucleotide triphosphate hydrolases"/>
    <property type="match status" value="1"/>
</dbReference>
<evidence type="ECO:0000256" key="4">
    <source>
        <dbReference type="ARBA" id="ARBA00022741"/>
    </source>
</evidence>
<dbReference type="InterPro" id="IPR017871">
    <property type="entry name" value="ABC_transporter-like_CS"/>
</dbReference>
<organism evidence="11 12">
    <name type="scientific">Anaerotignum neopropionicum</name>
    <dbReference type="NCBI Taxonomy" id="36847"/>
    <lineage>
        <taxon>Bacteria</taxon>
        <taxon>Bacillati</taxon>
        <taxon>Bacillota</taxon>
        <taxon>Clostridia</taxon>
        <taxon>Lachnospirales</taxon>
        <taxon>Anaerotignaceae</taxon>
        <taxon>Anaerotignum</taxon>
    </lineage>
</organism>
<comment type="caution">
    <text evidence="11">The sequence shown here is derived from an EMBL/GenBank/DDBJ whole genome shotgun (WGS) entry which is preliminary data.</text>
</comment>
<dbReference type="PROSITE" id="PS50929">
    <property type="entry name" value="ABC_TM1F"/>
    <property type="match status" value="1"/>
</dbReference>
<feature type="domain" description="ABC transporter" evidence="9">
    <location>
        <begin position="337"/>
        <end position="570"/>
    </location>
</feature>
<dbReference type="InterPro" id="IPR011527">
    <property type="entry name" value="ABC1_TM_dom"/>
</dbReference>
<dbReference type="Gene3D" id="1.20.1560.10">
    <property type="entry name" value="ABC transporter type 1, transmembrane domain"/>
    <property type="match status" value="1"/>
</dbReference>
<comment type="subcellular location">
    <subcellularLocation>
        <location evidence="1">Cell membrane</location>
        <topology evidence="1">Multi-pass membrane protein</topology>
    </subcellularLocation>
</comment>
<keyword evidence="12" id="KW-1185">Reference proteome</keyword>
<dbReference type="STRING" id="36847.CLNEO_22010"/>
<dbReference type="Pfam" id="PF00005">
    <property type="entry name" value="ABC_tran"/>
    <property type="match status" value="1"/>
</dbReference>
<feature type="transmembrane region" description="Helical" evidence="8">
    <location>
        <begin position="274"/>
        <end position="295"/>
    </location>
</feature>
<dbReference type="InterPro" id="IPR039421">
    <property type="entry name" value="Type_1_exporter"/>
</dbReference>
<dbReference type="InterPro" id="IPR027417">
    <property type="entry name" value="P-loop_NTPase"/>
</dbReference>
<proteinExistence type="predicted"/>
<protein>
    <submittedName>
        <fullName evidence="11">Putative multidrug export ATP-binding/permease protein</fullName>
        <ecNumber evidence="11">3.6.3.-</ecNumber>
    </submittedName>
</protein>
<feature type="transmembrane region" description="Helical" evidence="8">
    <location>
        <begin position="247"/>
        <end position="267"/>
    </location>
</feature>
<feature type="transmembrane region" description="Helical" evidence="8">
    <location>
        <begin position="143"/>
        <end position="172"/>
    </location>
</feature>
<dbReference type="GO" id="GO:0140359">
    <property type="term" value="F:ABC-type transporter activity"/>
    <property type="evidence" value="ECO:0007669"/>
    <property type="project" value="InterPro"/>
</dbReference>
<dbReference type="AlphaFoldDB" id="A0A136WDB1"/>
<dbReference type="PROSITE" id="PS50893">
    <property type="entry name" value="ABC_TRANSPORTER_2"/>
    <property type="match status" value="1"/>
</dbReference>
<dbReference type="EC" id="3.6.3.-" evidence="11"/>
<dbReference type="PANTHER" id="PTHR24221:SF397">
    <property type="entry name" value="ABC TRANSPORTER, ATP-BINDING TRANSMEMBRANE PROTEIN"/>
    <property type="match status" value="1"/>
</dbReference>
<dbReference type="Pfam" id="PF00664">
    <property type="entry name" value="ABC_membrane"/>
    <property type="match status" value="1"/>
</dbReference>
<feature type="transmembrane region" description="Helical" evidence="8">
    <location>
        <begin position="58"/>
        <end position="78"/>
    </location>
</feature>
<sequence length="583" mass="64871">MIALMRRILTVSGKYKGRIQLAFVFSFLKSFLAKAPIGLGFFALAAFYNGTASPDMCLWIGIAMAGSVLLQVLFHHIADRLQSAAGFMVFAEKRMELGAHLRKMPMGYFTEGNIGKISSVLSTDMVFIEENCMMVLADMMSYIFAEAILLVFMLFFNVWLGFAGIVILLIILPVARGMKKESLVDSAIRQEQSENLTESVLDFTEGIGIIKTYNLMGEKSKELSDNFRESCRISIQFEENHSPWQRWLNILYGFGAVVIIALSAYLNSRGLMDVTFFVGIMLFVFDLFGPLKALYSQSARLTVMNSCMDRIEAVFAEHELPDNGQNSIPEASQSPEVEFRNVSFAYGDKDVLHNVSFDLNRNSMLALVGPSGGGKSTIASLLTRFWDVKSGQILIRGKDVREVQLSDLMNHISMVFQRVYLFQDTIYNNISMGRPDASEAEVLEAAKKARCYDFIMALPEGFQTMVGEGGETLSGGEKQRISIARCILKDAPIVILDEATASVDADNESYIQQAISELCKGKTLLVIAHRLNTIRSADKILVIADGKIAQKGTHDELMNAGGIYRDFVNVRQNSRGWSRRNAV</sequence>
<dbReference type="GO" id="GO:0005886">
    <property type="term" value="C:plasma membrane"/>
    <property type="evidence" value="ECO:0007669"/>
    <property type="project" value="UniProtKB-SubCell"/>
</dbReference>
<keyword evidence="6 8" id="KW-1133">Transmembrane helix</keyword>
<evidence type="ECO:0000256" key="6">
    <source>
        <dbReference type="ARBA" id="ARBA00022989"/>
    </source>
</evidence>
<accession>A0A136WDB1</accession>
<keyword evidence="5 11" id="KW-0067">ATP-binding</keyword>
<dbReference type="GO" id="GO:0005524">
    <property type="term" value="F:ATP binding"/>
    <property type="evidence" value="ECO:0007669"/>
    <property type="project" value="UniProtKB-KW"/>
</dbReference>
<dbReference type="PANTHER" id="PTHR24221">
    <property type="entry name" value="ATP-BINDING CASSETTE SUB-FAMILY B"/>
    <property type="match status" value="1"/>
</dbReference>
<dbReference type="PATRIC" id="fig|36847.3.peg.2576"/>
<evidence type="ECO:0000256" key="5">
    <source>
        <dbReference type="ARBA" id="ARBA00022840"/>
    </source>
</evidence>
<dbReference type="InterPro" id="IPR003593">
    <property type="entry name" value="AAA+_ATPase"/>
</dbReference>
<dbReference type="OrthoDB" id="9762778at2"/>
<evidence type="ECO:0000313" key="11">
    <source>
        <dbReference type="EMBL" id="KXL52505.1"/>
    </source>
</evidence>
<dbReference type="RefSeq" id="WP_066088835.1">
    <property type="nucleotide sequence ID" value="NZ_LRVM01000007.1"/>
</dbReference>
<keyword evidence="2" id="KW-0813">Transport</keyword>
<evidence type="ECO:0000256" key="1">
    <source>
        <dbReference type="ARBA" id="ARBA00004651"/>
    </source>
</evidence>
<dbReference type="GO" id="GO:0034040">
    <property type="term" value="F:ATPase-coupled lipid transmembrane transporter activity"/>
    <property type="evidence" value="ECO:0007669"/>
    <property type="project" value="TreeGrafter"/>
</dbReference>
<evidence type="ECO:0000259" key="9">
    <source>
        <dbReference type="PROSITE" id="PS50893"/>
    </source>
</evidence>
<keyword evidence="7 8" id="KW-0472">Membrane</keyword>
<evidence type="ECO:0000256" key="2">
    <source>
        <dbReference type="ARBA" id="ARBA00022448"/>
    </source>
</evidence>
<gene>
    <name evidence="11" type="ORF">CLNEO_22010</name>
</gene>
<dbReference type="InterPro" id="IPR003439">
    <property type="entry name" value="ABC_transporter-like_ATP-bd"/>
</dbReference>
<dbReference type="EMBL" id="LRVM01000007">
    <property type="protein sequence ID" value="KXL52505.1"/>
    <property type="molecule type" value="Genomic_DNA"/>
</dbReference>
<evidence type="ECO:0000259" key="10">
    <source>
        <dbReference type="PROSITE" id="PS50929"/>
    </source>
</evidence>
<dbReference type="GO" id="GO:0016887">
    <property type="term" value="F:ATP hydrolysis activity"/>
    <property type="evidence" value="ECO:0007669"/>
    <property type="project" value="InterPro"/>
</dbReference>
<evidence type="ECO:0000256" key="7">
    <source>
        <dbReference type="ARBA" id="ARBA00023136"/>
    </source>
</evidence>